<proteinExistence type="predicted"/>
<organism evidence="1">
    <name type="scientific">uncultured Mycobacterium sp</name>
    <dbReference type="NCBI Taxonomy" id="171292"/>
    <lineage>
        <taxon>Bacteria</taxon>
        <taxon>Bacillati</taxon>
        <taxon>Actinomycetota</taxon>
        <taxon>Actinomycetes</taxon>
        <taxon>Mycobacteriales</taxon>
        <taxon>Mycobacteriaceae</taxon>
        <taxon>Mycobacterium</taxon>
        <taxon>environmental samples</taxon>
    </lineage>
</organism>
<evidence type="ECO:0000313" key="1">
    <source>
        <dbReference type="EMBL" id="SBS73859.1"/>
    </source>
</evidence>
<accession>A0A1Y5P954</accession>
<dbReference type="AlphaFoldDB" id="A0A1Y5P954"/>
<protein>
    <submittedName>
        <fullName evidence="1">Uncharacterized protein</fullName>
    </submittedName>
</protein>
<name>A0A1Y5P954_9MYCO</name>
<gene>
    <name evidence="1" type="ORF">MHPYR_180094</name>
</gene>
<reference evidence="1" key="1">
    <citation type="submission" date="2016-03" db="EMBL/GenBank/DDBJ databases">
        <authorList>
            <person name="Ploux O."/>
        </authorList>
    </citation>
    <scope>NUCLEOTIDE SEQUENCE</scope>
    <source>
        <strain evidence="1">UC10</strain>
    </source>
</reference>
<sequence>MSELVTAVGYLVIEAESFGTTGIRDRAKMTRVTARPPHLQGLEIAVRVSVQIPKSTFDAAIADISVVIPEELVVKPEVKVQAGE</sequence>
<dbReference type="EMBL" id="FLQS01000010">
    <property type="protein sequence ID" value="SBS73859.1"/>
    <property type="molecule type" value="Genomic_DNA"/>
</dbReference>